<evidence type="ECO:0000259" key="9">
    <source>
        <dbReference type="PROSITE" id="PS51085"/>
    </source>
</evidence>
<evidence type="ECO:0000313" key="11">
    <source>
        <dbReference type="Proteomes" id="UP001253193"/>
    </source>
</evidence>
<dbReference type="GO" id="GO:0046872">
    <property type="term" value="F:metal ion binding"/>
    <property type="evidence" value="ECO:0007669"/>
    <property type="project" value="UniProtKB-KW"/>
</dbReference>
<dbReference type="SUPFAM" id="SSF54292">
    <property type="entry name" value="2Fe-2S ferredoxin-like"/>
    <property type="match status" value="1"/>
</dbReference>
<evidence type="ECO:0000256" key="7">
    <source>
        <dbReference type="ARBA" id="ARBA00023014"/>
    </source>
</evidence>
<evidence type="ECO:0000256" key="1">
    <source>
        <dbReference type="ARBA" id="ARBA00007874"/>
    </source>
</evidence>
<dbReference type="Proteomes" id="UP001253193">
    <property type="component" value="Unassembled WGS sequence"/>
</dbReference>
<evidence type="ECO:0000256" key="5">
    <source>
        <dbReference type="ARBA" id="ARBA00022982"/>
    </source>
</evidence>
<evidence type="ECO:0000256" key="8">
    <source>
        <dbReference type="ARBA" id="ARBA00034078"/>
    </source>
</evidence>
<sequence length="85" mass="9001">MITSKVKMVSPNGEAIIVTNKPILRAAASSGVRLDYNCAEGHCGACLKKLVKGDVSYPNGTPMAFIPNGMILTCCAHAESDFEIE</sequence>
<keyword evidence="2" id="KW-0813">Transport</keyword>
<dbReference type="PANTHER" id="PTHR43112:SF3">
    <property type="entry name" value="FERREDOXIN-2, CHLOROPLASTIC"/>
    <property type="match status" value="1"/>
</dbReference>
<protein>
    <submittedName>
        <fullName evidence="10">2Fe-2S iron-sulfur cluster-binding protein</fullName>
    </submittedName>
</protein>
<evidence type="ECO:0000256" key="3">
    <source>
        <dbReference type="ARBA" id="ARBA00022714"/>
    </source>
</evidence>
<dbReference type="PROSITE" id="PS51085">
    <property type="entry name" value="2FE2S_FER_2"/>
    <property type="match status" value="1"/>
</dbReference>
<dbReference type="AlphaFoldDB" id="A0AAW8PXH0"/>
<gene>
    <name evidence="10" type="ORF">QX249_08650</name>
</gene>
<reference evidence="10" key="1">
    <citation type="submission" date="2023-06" db="EMBL/GenBank/DDBJ databases">
        <title>Genomic Diversity of Vibrio spp. and Metagenomic Analysis of Pathogens in Florida Gulf Coastal Waters Following Hurricane Ian.</title>
        <authorList>
            <person name="Brumfield K.D."/>
        </authorList>
    </citation>
    <scope>NUCLEOTIDE SEQUENCE</scope>
    <source>
        <strain evidence="10">WBS2B-138</strain>
    </source>
</reference>
<dbReference type="PANTHER" id="PTHR43112">
    <property type="entry name" value="FERREDOXIN"/>
    <property type="match status" value="1"/>
</dbReference>
<accession>A0AAW8PXH0</accession>
<dbReference type="EMBL" id="JAUHGG010000003">
    <property type="protein sequence ID" value="MDS1820726.1"/>
    <property type="molecule type" value="Genomic_DNA"/>
</dbReference>
<evidence type="ECO:0000256" key="2">
    <source>
        <dbReference type="ARBA" id="ARBA00022448"/>
    </source>
</evidence>
<dbReference type="Pfam" id="PF00111">
    <property type="entry name" value="Fer2"/>
    <property type="match status" value="1"/>
</dbReference>
<comment type="similarity">
    <text evidence="1">Belongs to the 2Fe2S plant-type ferredoxin family.</text>
</comment>
<comment type="caution">
    <text evidence="10">The sequence shown here is derived from an EMBL/GenBank/DDBJ whole genome shotgun (WGS) entry which is preliminary data.</text>
</comment>
<keyword evidence="7" id="KW-0411">Iron-sulfur</keyword>
<keyword evidence="4" id="KW-0479">Metal-binding</keyword>
<name>A0AAW8PXH0_VIBPH</name>
<comment type="cofactor">
    <cofactor evidence="8">
        <name>[2Fe-2S] cluster</name>
        <dbReference type="ChEBI" id="CHEBI:190135"/>
    </cofactor>
</comment>
<organism evidence="10 11">
    <name type="scientific">Vibrio parahaemolyticus</name>
    <dbReference type="NCBI Taxonomy" id="670"/>
    <lineage>
        <taxon>Bacteria</taxon>
        <taxon>Pseudomonadati</taxon>
        <taxon>Pseudomonadota</taxon>
        <taxon>Gammaproteobacteria</taxon>
        <taxon>Vibrionales</taxon>
        <taxon>Vibrionaceae</taxon>
        <taxon>Vibrio</taxon>
    </lineage>
</organism>
<dbReference type="CDD" id="cd00207">
    <property type="entry name" value="fer2"/>
    <property type="match status" value="1"/>
</dbReference>
<evidence type="ECO:0000313" key="10">
    <source>
        <dbReference type="EMBL" id="MDS1820726.1"/>
    </source>
</evidence>
<evidence type="ECO:0000256" key="4">
    <source>
        <dbReference type="ARBA" id="ARBA00022723"/>
    </source>
</evidence>
<dbReference type="PROSITE" id="PS00197">
    <property type="entry name" value="2FE2S_FER_1"/>
    <property type="match status" value="1"/>
</dbReference>
<keyword evidence="5" id="KW-0249">Electron transport</keyword>
<dbReference type="RefSeq" id="WP_311019500.1">
    <property type="nucleotide sequence ID" value="NZ_JAUHGG010000003.1"/>
</dbReference>
<dbReference type="InterPro" id="IPR012675">
    <property type="entry name" value="Beta-grasp_dom_sf"/>
</dbReference>
<proteinExistence type="inferred from homology"/>
<dbReference type="InterPro" id="IPR036010">
    <property type="entry name" value="2Fe-2S_ferredoxin-like_sf"/>
</dbReference>
<dbReference type="GO" id="GO:0051537">
    <property type="term" value="F:2 iron, 2 sulfur cluster binding"/>
    <property type="evidence" value="ECO:0007669"/>
    <property type="project" value="UniProtKB-KW"/>
</dbReference>
<dbReference type="InterPro" id="IPR006058">
    <property type="entry name" value="2Fe2S_fd_BS"/>
</dbReference>
<keyword evidence="3" id="KW-0001">2Fe-2S</keyword>
<feature type="domain" description="2Fe-2S ferredoxin-type" evidence="9">
    <location>
        <begin position="4"/>
        <end position="85"/>
    </location>
</feature>
<evidence type="ECO:0000256" key="6">
    <source>
        <dbReference type="ARBA" id="ARBA00023004"/>
    </source>
</evidence>
<dbReference type="InterPro" id="IPR001041">
    <property type="entry name" value="2Fe-2S_ferredoxin-type"/>
</dbReference>
<keyword evidence="6" id="KW-0408">Iron</keyword>
<dbReference type="Gene3D" id="3.10.20.30">
    <property type="match status" value="1"/>
</dbReference>